<evidence type="ECO:0000313" key="3">
    <source>
        <dbReference type="Proteomes" id="UP000740926"/>
    </source>
</evidence>
<comment type="caution">
    <text evidence="2">The sequence shown here is derived from an EMBL/GenBank/DDBJ whole genome shotgun (WGS) entry which is preliminary data.</text>
</comment>
<evidence type="ECO:0000313" key="2">
    <source>
        <dbReference type="EMBL" id="KAG1530968.1"/>
    </source>
</evidence>
<dbReference type="AlphaFoldDB" id="A0A9P7C0E2"/>
<evidence type="ECO:0000256" key="1">
    <source>
        <dbReference type="SAM" id="Phobius"/>
    </source>
</evidence>
<keyword evidence="1" id="KW-1133">Transmembrane helix</keyword>
<accession>A0A9P7C0E2</accession>
<organism evidence="2 3">
    <name type="scientific">Rhizopus delemar</name>
    <dbReference type="NCBI Taxonomy" id="936053"/>
    <lineage>
        <taxon>Eukaryota</taxon>
        <taxon>Fungi</taxon>
        <taxon>Fungi incertae sedis</taxon>
        <taxon>Mucoromycota</taxon>
        <taxon>Mucoromycotina</taxon>
        <taxon>Mucoromycetes</taxon>
        <taxon>Mucorales</taxon>
        <taxon>Mucorineae</taxon>
        <taxon>Rhizopodaceae</taxon>
        <taxon>Rhizopus</taxon>
    </lineage>
</organism>
<feature type="transmembrane region" description="Helical" evidence="1">
    <location>
        <begin position="40"/>
        <end position="64"/>
    </location>
</feature>
<protein>
    <submittedName>
        <fullName evidence="2">Uncharacterized protein</fullName>
    </submittedName>
</protein>
<dbReference type="Proteomes" id="UP000740926">
    <property type="component" value="Unassembled WGS sequence"/>
</dbReference>
<keyword evidence="1" id="KW-0812">Transmembrane</keyword>
<dbReference type="EMBL" id="JAANIU010011542">
    <property type="protein sequence ID" value="KAG1530968.1"/>
    <property type="molecule type" value="Genomic_DNA"/>
</dbReference>
<gene>
    <name evidence="2" type="ORF">G6F50_016976</name>
</gene>
<proteinExistence type="predicted"/>
<reference evidence="2 3" key="1">
    <citation type="journal article" date="2020" name="Microb. Genom.">
        <title>Genetic diversity of clinical and environmental Mucorales isolates obtained from an investigation of mucormycosis cases among solid organ transplant recipients.</title>
        <authorList>
            <person name="Nguyen M.H."/>
            <person name="Kaul D."/>
            <person name="Muto C."/>
            <person name="Cheng S.J."/>
            <person name="Richter R.A."/>
            <person name="Bruno V.M."/>
            <person name="Liu G."/>
            <person name="Beyhan S."/>
            <person name="Sundermann A.J."/>
            <person name="Mounaud S."/>
            <person name="Pasculle A.W."/>
            <person name="Nierman W.C."/>
            <person name="Driscoll E."/>
            <person name="Cumbie R."/>
            <person name="Clancy C.J."/>
            <person name="Dupont C.L."/>
        </authorList>
    </citation>
    <scope>NUCLEOTIDE SEQUENCE [LARGE SCALE GENOMIC DNA]</scope>
    <source>
        <strain evidence="2 3">GL24</strain>
    </source>
</reference>
<keyword evidence="1" id="KW-0472">Membrane</keyword>
<name>A0A9P7C0E2_9FUNG</name>
<keyword evidence="3" id="KW-1185">Reference proteome</keyword>
<sequence>MVNTCESIFYFSVGLVGDGLECIKLDATANQVFTPHQHTAALAVAVELGAAAAAAAVVAVATVVEQ</sequence>